<evidence type="ECO:0000313" key="3">
    <source>
        <dbReference type="Proteomes" id="UP000886998"/>
    </source>
</evidence>
<feature type="region of interest" description="Disordered" evidence="1">
    <location>
        <begin position="59"/>
        <end position="86"/>
    </location>
</feature>
<evidence type="ECO:0000256" key="1">
    <source>
        <dbReference type="SAM" id="MobiDB-lite"/>
    </source>
</evidence>
<name>A0A8X7C1C3_9ARAC</name>
<dbReference type="AlphaFoldDB" id="A0A8X7C1C3"/>
<sequence length="86" mass="9912">MDSVAAKDRGLVGVIQYRQGWRSLPKVFVVELWSVDNSITILDAGKDTCMKQDSAFRLKGKKRQGLEQKPTERKDRPYQHRLRALP</sequence>
<reference evidence="2" key="1">
    <citation type="submission" date="2020-08" db="EMBL/GenBank/DDBJ databases">
        <title>Multicomponent nature underlies the extraordinary mechanical properties of spider dragline silk.</title>
        <authorList>
            <person name="Kono N."/>
            <person name="Nakamura H."/>
            <person name="Mori M."/>
            <person name="Yoshida Y."/>
            <person name="Ohtoshi R."/>
            <person name="Malay A.D."/>
            <person name="Moran D.A.P."/>
            <person name="Tomita M."/>
            <person name="Numata K."/>
            <person name="Arakawa K."/>
        </authorList>
    </citation>
    <scope>NUCLEOTIDE SEQUENCE</scope>
</reference>
<proteinExistence type="predicted"/>
<gene>
    <name evidence="2" type="ORF">TNIN_347221</name>
</gene>
<organism evidence="2 3">
    <name type="scientific">Trichonephila inaurata madagascariensis</name>
    <dbReference type="NCBI Taxonomy" id="2747483"/>
    <lineage>
        <taxon>Eukaryota</taxon>
        <taxon>Metazoa</taxon>
        <taxon>Ecdysozoa</taxon>
        <taxon>Arthropoda</taxon>
        <taxon>Chelicerata</taxon>
        <taxon>Arachnida</taxon>
        <taxon>Araneae</taxon>
        <taxon>Araneomorphae</taxon>
        <taxon>Entelegynae</taxon>
        <taxon>Araneoidea</taxon>
        <taxon>Nephilidae</taxon>
        <taxon>Trichonephila</taxon>
        <taxon>Trichonephila inaurata</taxon>
    </lineage>
</organism>
<protein>
    <submittedName>
        <fullName evidence="2">Uncharacterized protein</fullName>
    </submittedName>
</protein>
<feature type="compositionally biased region" description="Basic and acidic residues" evidence="1">
    <location>
        <begin position="64"/>
        <end position="78"/>
    </location>
</feature>
<accession>A0A8X7C1C3</accession>
<keyword evidence="3" id="KW-1185">Reference proteome</keyword>
<dbReference type="EMBL" id="BMAV01006934">
    <property type="protein sequence ID" value="GFY49279.1"/>
    <property type="molecule type" value="Genomic_DNA"/>
</dbReference>
<comment type="caution">
    <text evidence="2">The sequence shown here is derived from an EMBL/GenBank/DDBJ whole genome shotgun (WGS) entry which is preliminary data.</text>
</comment>
<dbReference type="Proteomes" id="UP000886998">
    <property type="component" value="Unassembled WGS sequence"/>
</dbReference>
<evidence type="ECO:0000313" key="2">
    <source>
        <dbReference type="EMBL" id="GFY49279.1"/>
    </source>
</evidence>